<evidence type="ECO:0000259" key="7">
    <source>
        <dbReference type="Pfam" id="PF01765"/>
    </source>
</evidence>
<dbReference type="PANTHER" id="PTHR20982">
    <property type="entry name" value="RIBOSOME RECYCLING FACTOR"/>
    <property type="match status" value="1"/>
</dbReference>
<evidence type="ECO:0000256" key="4">
    <source>
        <dbReference type="ARBA" id="ARBA00022917"/>
    </source>
</evidence>
<dbReference type="Gene3D" id="3.30.1360.40">
    <property type="match status" value="1"/>
</dbReference>
<keyword evidence="9" id="KW-1185">Reference proteome</keyword>
<dbReference type="CDD" id="cd00520">
    <property type="entry name" value="RRF"/>
    <property type="match status" value="1"/>
</dbReference>
<comment type="subcellular location">
    <subcellularLocation>
        <location evidence="1 6">Cytoplasm</location>
    </subcellularLocation>
</comment>
<keyword evidence="4 6" id="KW-0648">Protein biosynthesis</keyword>
<evidence type="ECO:0000313" key="8">
    <source>
        <dbReference type="EMBL" id="EWC91410.1"/>
    </source>
</evidence>
<dbReference type="Gene3D" id="1.10.132.20">
    <property type="entry name" value="Ribosome-recycling factor"/>
    <property type="match status" value="1"/>
</dbReference>
<comment type="function">
    <text evidence="5 6">Responsible for the release of ribosomes from messenger RNA at the termination of protein biosynthesis. May increase the efficiency of translation by recycling ribosomes from one round of translation to another.</text>
</comment>
<dbReference type="NCBIfam" id="TIGR00496">
    <property type="entry name" value="frr"/>
    <property type="match status" value="1"/>
</dbReference>
<accession>Z4WUI0</accession>
<evidence type="ECO:0000256" key="2">
    <source>
        <dbReference type="ARBA" id="ARBA00005912"/>
    </source>
</evidence>
<evidence type="ECO:0000256" key="6">
    <source>
        <dbReference type="HAMAP-Rule" id="MF_00040"/>
    </source>
</evidence>
<evidence type="ECO:0000256" key="3">
    <source>
        <dbReference type="ARBA" id="ARBA00022490"/>
    </source>
</evidence>
<comment type="caution">
    <text evidence="8">The sequence shown here is derived from an EMBL/GenBank/DDBJ whole genome shotgun (WGS) entry which is preliminary data.</text>
</comment>
<reference evidence="8 9" key="1">
    <citation type="submission" date="2014-01" db="EMBL/GenBank/DDBJ databases">
        <authorList>
            <person name="Durkin A.S."/>
            <person name="McCorrison J."/>
            <person name="Torralba M."/>
            <person name="Gillis M."/>
            <person name="Haft D.H."/>
            <person name="Methe B."/>
            <person name="Sutton G."/>
            <person name="Nelson K.E."/>
        </authorList>
    </citation>
    <scope>NUCLEOTIDE SEQUENCE [LARGE SCALE GENOMIC DNA]</scope>
    <source>
        <strain evidence="8 9">ATCC 51270</strain>
    </source>
</reference>
<dbReference type="AlphaFoldDB" id="Z4WUI0"/>
<dbReference type="PATRIC" id="fig|887901.3.peg.1503"/>
<proteinExistence type="inferred from homology"/>
<evidence type="ECO:0000313" key="9">
    <source>
        <dbReference type="Proteomes" id="UP000023482"/>
    </source>
</evidence>
<dbReference type="FunFam" id="3.30.1360.40:FF:000001">
    <property type="entry name" value="Ribosome-recycling factor"/>
    <property type="match status" value="1"/>
</dbReference>
<comment type="similarity">
    <text evidence="2 6">Belongs to the RRF family.</text>
</comment>
<dbReference type="GO" id="GO:0043023">
    <property type="term" value="F:ribosomal large subunit binding"/>
    <property type="evidence" value="ECO:0007669"/>
    <property type="project" value="TreeGrafter"/>
</dbReference>
<dbReference type="InterPro" id="IPR023584">
    <property type="entry name" value="Ribosome_recyc_fac_dom"/>
</dbReference>
<name>Z4WUI0_9PORP</name>
<protein>
    <recommendedName>
        <fullName evidence="6">Ribosome-recycling factor</fullName>
        <shortName evidence="6">RRF</shortName>
    </recommendedName>
    <alternativeName>
        <fullName evidence="6">Ribosome-releasing factor</fullName>
    </alternativeName>
</protein>
<dbReference type="Proteomes" id="UP000023482">
    <property type="component" value="Unassembled WGS sequence"/>
</dbReference>
<dbReference type="EMBL" id="JDFF01000024">
    <property type="protein sequence ID" value="EWC91410.1"/>
    <property type="molecule type" value="Genomic_DNA"/>
</dbReference>
<dbReference type="SUPFAM" id="SSF55194">
    <property type="entry name" value="Ribosome recycling factor, RRF"/>
    <property type="match status" value="1"/>
</dbReference>
<sequence length="202" mass="22612">MLNQEVYAITKQLNDMSELKDLIAQAGAQMEKTVEHLEEALARVRAGKANIKILDGIMVEYYGSLVPLTQVGTVTVPDAKSIVITPWEKGIIRDIERAIINSPLGITPENNGEVVRLGIPPLTEDRRRELVKQVKADTETAKVSIRNARRDTNELIKKSIKADNTPEDVAKDAEADVQKLHDRYIKRVDELFAAKEKEIMTV</sequence>
<gene>
    <name evidence="6 8" type="primary">frr</name>
    <name evidence="8" type="ORF">HMPREF0636_0496</name>
</gene>
<organism evidence="8 9">
    <name type="scientific">Porphyromonas catoniae ATCC 51270</name>
    <dbReference type="NCBI Taxonomy" id="887901"/>
    <lineage>
        <taxon>Bacteria</taxon>
        <taxon>Pseudomonadati</taxon>
        <taxon>Bacteroidota</taxon>
        <taxon>Bacteroidia</taxon>
        <taxon>Bacteroidales</taxon>
        <taxon>Porphyromonadaceae</taxon>
        <taxon>Porphyromonas</taxon>
    </lineage>
</organism>
<keyword evidence="3 6" id="KW-0963">Cytoplasm</keyword>
<dbReference type="Pfam" id="PF01765">
    <property type="entry name" value="RRF"/>
    <property type="match status" value="1"/>
</dbReference>
<dbReference type="PANTHER" id="PTHR20982:SF3">
    <property type="entry name" value="MITOCHONDRIAL RIBOSOME RECYCLING FACTOR PSEUDO 1"/>
    <property type="match status" value="1"/>
</dbReference>
<dbReference type="GO" id="GO:0005737">
    <property type="term" value="C:cytoplasm"/>
    <property type="evidence" value="ECO:0007669"/>
    <property type="project" value="UniProtKB-SubCell"/>
</dbReference>
<feature type="domain" description="Ribosome recycling factor" evidence="7">
    <location>
        <begin position="37"/>
        <end position="200"/>
    </location>
</feature>
<dbReference type="InterPro" id="IPR002661">
    <property type="entry name" value="Ribosome_recyc_fac"/>
</dbReference>
<dbReference type="FunFam" id="1.10.132.20:FF:000001">
    <property type="entry name" value="Ribosome-recycling factor"/>
    <property type="match status" value="1"/>
</dbReference>
<evidence type="ECO:0000256" key="1">
    <source>
        <dbReference type="ARBA" id="ARBA00004496"/>
    </source>
</evidence>
<dbReference type="HAMAP" id="MF_00040">
    <property type="entry name" value="RRF"/>
    <property type="match status" value="1"/>
</dbReference>
<dbReference type="InterPro" id="IPR036191">
    <property type="entry name" value="RRF_sf"/>
</dbReference>
<evidence type="ECO:0000256" key="5">
    <source>
        <dbReference type="ARBA" id="ARBA00025050"/>
    </source>
</evidence>
<dbReference type="GO" id="GO:0006415">
    <property type="term" value="P:translational termination"/>
    <property type="evidence" value="ECO:0007669"/>
    <property type="project" value="UniProtKB-UniRule"/>
</dbReference>